<feature type="compositionally biased region" description="Low complexity" evidence="1">
    <location>
        <begin position="247"/>
        <end position="266"/>
    </location>
</feature>
<gene>
    <name evidence="2" type="ORF">AVDCRST_MAG36-1663</name>
</gene>
<feature type="compositionally biased region" description="Basic and acidic residues" evidence="1">
    <location>
        <begin position="144"/>
        <end position="157"/>
    </location>
</feature>
<dbReference type="EMBL" id="CADCUH010000109">
    <property type="protein sequence ID" value="CAA9346339.1"/>
    <property type="molecule type" value="Genomic_DNA"/>
</dbReference>
<feature type="compositionally biased region" description="Basic residues" evidence="1">
    <location>
        <begin position="229"/>
        <end position="238"/>
    </location>
</feature>
<feature type="non-terminal residue" evidence="2">
    <location>
        <position position="428"/>
    </location>
</feature>
<feature type="compositionally biased region" description="Low complexity" evidence="1">
    <location>
        <begin position="129"/>
        <end position="139"/>
    </location>
</feature>
<feature type="compositionally biased region" description="Basic residues" evidence="1">
    <location>
        <begin position="26"/>
        <end position="42"/>
    </location>
</feature>
<feature type="non-terminal residue" evidence="2">
    <location>
        <position position="1"/>
    </location>
</feature>
<organism evidence="2">
    <name type="scientific">uncultured Nocardioidaceae bacterium</name>
    <dbReference type="NCBI Taxonomy" id="253824"/>
    <lineage>
        <taxon>Bacteria</taxon>
        <taxon>Bacillati</taxon>
        <taxon>Actinomycetota</taxon>
        <taxon>Actinomycetes</taxon>
        <taxon>Propionibacteriales</taxon>
        <taxon>Nocardioidaceae</taxon>
        <taxon>environmental samples</taxon>
    </lineage>
</organism>
<feature type="compositionally biased region" description="Basic and acidic residues" evidence="1">
    <location>
        <begin position="268"/>
        <end position="305"/>
    </location>
</feature>
<feature type="compositionally biased region" description="Basic residues" evidence="1">
    <location>
        <begin position="384"/>
        <end position="396"/>
    </location>
</feature>
<proteinExistence type="predicted"/>
<feature type="compositionally biased region" description="Basic and acidic residues" evidence="1">
    <location>
        <begin position="49"/>
        <end position="58"/>
    </location>
</feature>
<evidence type="ECO:0000313" key="2">
    <source>
        <dbReference type="EMBL" id="CAA9346339.1"/>
    </source>
</evidence>
<feature type="compositionally biased region" description="Basic and acidic residues" evidence="1">
    <location>
        <begin position="209"/>
        <end position="221"/>
    </location>
</feature>
<feature type="compositionally biased region" description="Basic residues" evidence="1">
    <location>
        <begin position="59"/>
        <end position="83"/>
    </location>
</feature>
<sequence>DLEGPAARRTDGRDAAARVPRLPAALHRRQRLLPRQHGRLRRGAVPDLPAHRLQPDGRAHRRRGARAARRLRAVRRRAGRPRRPATAARDHGPGPAGADGRVRLERLPLGPAGLGDLRGGGVLRRGERAAAALPRGAGATHRAARPDRGRQRPEQLRHAVRRAAGAADRRPAGGVRRHRLVLRRGDGGVRRRHRTVRGDAALPARRRDHAAEPARHPRGADLRAAAPRPARHLPRRHRRDDAGDPGGALPRPGRGGLREAAAPRAALLRRDRGRAGRDAAQRLDLPRAPPRPRDRPRGRDVRRLHRARGDDAVVLARLRVLRPGGRGRHGVRGLPQHGLEPDHPGHDARAPGGDRDAVLLRGPDGGRGARRVRRGRVVGARVDRQRRRRLRRRSAPHRGSTPGLLVVRRPHRRARGRRARAPGGRHPL</sequence>
<name>A0A6J4LZL2_9ACTN</name>
<feature type="compositionally biased region" description="Basic and acidic residues" evidence="1">
    <location>
        <begin position="1"/>
        <end position="16"/>
    </location>
</feature>
<accession>A0A6J4LZL2</accession>
<protein>
    <submittedName>
        <fullName evidence="2">Uncharacterized MFS-type transporter</fullName>
    </submittedName>
</protein>
<reference evidence="2" key="1">
    <citation type="submission" date="2020-02" db="EMBL/GenBank/DDBJ databases">
        <authorList>
            <person name="Meier V. D."/>
        </authorList>
    </citation>
    <scope>NUCLEOTIDE SEQUENCE</scope>
    <source>
        <strain evidence="2">AVDCRST_MAG36</strain>
    </source>
</reference>
<feature type="region of interest" description="Disordered" evidence="1">
    <location>
        <begin position="128"/>
        <end position="305"/>
    </location>
</feature>
<feature type="region of interest" description="Disordered" evidence="1">
    <location>
        <begin position="1"/>
        <end position="101"/>
    </location>
</feature>
<feature type="compositionally biased region" description="Basic and acidic residues" evidence="1">
    <location>
        <begin position="339"/>
        <end position="358"/>
    </location>
</feature>
<feature type="compositionally biased region" description="Basic residues" evidence="1">
    <location>
        <begin position="408"/>
        <end position="420"/>
    </location>
</feature>
<dbReference type="AlphaFoldDB" id="A0A6J4LZL2"/>
<evidence type="ECO:0000256" key="1">
    <source>
        <dbReference type="SAM" id="MobiDB-lite"/>
    </source>
</evidence>
<feature type="region of interest" description="Disordered" evidence="1">
    <location>
        <begin position="324"/>
        <end position="428"/>
    </location>
</feature>